<organism evidence="2 3">
    <name type="scientific">Flavivirga eckloniae</name>
    <dbReference type="NCBI Taxonomy" id="1803846"/>
    <lineage>
        <taxon>Bacteria</taxon>
        <taxon>Pseudomonadati</taxon>
        <taxon>Bacteroidota</taxon>
        <taxon>Flavobacteriia</taxon>
        <taxon>Flavobacteriales</taxon>
        <taxon>Flavobacteriaceae</taxon>
        <taxon>Flavivirga</taxon>
    </lineage>
</organism>
<keyword evidence="3" id="KW-1185">Reference proteome</keyword>
<dbReference type="EMBL" id="CP025791">
    <property type="protein sequence ID" value="AUP80515.1"/>
    <property type="molecule type" value="Genomic_DNA"/>
</dbReference>
<accession>A0A2K9PTX4</accession>
<name>A0A2K9PTX4_9FLAO</name>
<gene>
    <name evidence="2" type="ORF">C1H87_18075</name>
</gene>
<evidence type="ECO:0000313" key="2">
    <source>
        <dbReference type="EMBL" id="AUP80515.1"/>
    </source>
</evidence>
<keyword evidence="1" id="KW-0732">Signal</keyword>
<feature type="chain" id="PRO_5018021976" description="YARHG domain-containing protein" evidence="1">
    <location>
        <begin position="26"/>
        <end position="510"/>
    </location>
</feature>
<dbReference type="RefSeq" id="WP_102757161.1">
    <property type="nucleotide sequence ID" value="NZ_CP025791.1"/>
</dbReference>
<reference evidence="2 3" key="1">
    <citation type="submission" date="2018-01" db="EMBL/GenBank/DDBJ databases">
        <title>Complete genome sequence of Flavivirga eckloniae ECD14 isolated from seaweed Ecklonia cava.</title>
        <authorList>
            <person name="Lee J.H."/>
            <person name="Baik K.S."/>
            <person name="Seong C.N."/>
        </authorList>
    </citation>
    <scope>NUCLEOTIDE SEQUENCE [LARGE SCALE GENOMIC DNA]</scope>
    <source>
        <strain evidence="2 3">ECD14</strain>
    </source>
</reference>
<dbReference type="OrthoDB" id="243450at2"/>
<proteinExistence type="predicted"/>
<dbReference type="Proteomes" id="UP000235826">
    <property type="component" value="Chromosome"/>
</dbReference>
<evidence type="ECO:0000256" key="1">
    <source>
        <dbReference type="SAM" id="SignalP"/>
    </source>
</evidence>
<evidence type="ECO:0000313" key="3">
    <source>
        <dbReference type="Proteomes" id="UP000235826"/>
    </source>
</evidence>
<dbReference type="AlphaFoldDB" id="A0A2K9PTX4"/>
<feature type="signal peptide" evidence="1">
    <location>
        <begin position="1"/>
        <end position="25"/>
    </location>
</feature>
<evidence type="ECO:0008006" key="4">
    <source>
        <dbReference type="Google" id="ProtNLM"/>
    </source>
</evidence>
<sequence>MKSVKKLVLSLLVLGLTLFSLSGNAQDSENKDKIKMNVLYVGYNPEKPMPKESNYTFTEGERFKIEYVTRWYAFKIFLENRFSNVKNIDARDYKENMSANYDVTIFDQVPSTIRDLVEEKKENGKIVTKYKPAAYLSNDYKSATIFVGRVGPDIGRSLGSKLDWNCYCLDADALDVQTEHPIFNTPIKVELTMTVKDTPENFYEYPNSKNIPQQIPMWRVQGLGIDNSQDPYTTGYPMGMISRNDGFLDSPDAEYISGGASSKNIEAIAIGRHGNFFSWGFSASPDHMTSEAQNVFTNAIVYMKQFNGTGLIAKKMHEGITIRDTYLYYMNKDINTENFETYKKQWITYKSRDFARKKELEAKLKKGEKLNKFQQSFLDKFPATPTLASWLPEQMGEKHFEQFGTNIEGFLKFLNTNIQYYTNSEEHRLVLDEDVKAMGISNRDIAILEKSIAHLGKGGKKLERAKRILKRYTEENFTTPKEWENWFKENRNKLFFTEAGGYKWLVDTTK</sequence>
<protein>
    <recommendedName>
        <fullName evidence="4">YARHG domain-containing protein</fullName>
    </recommendedName>
</protein>
<dbReference type="KEGG" id="fek:C1H87_18075"/>